<evidence type="ECO:0000313" key="6">
    <source>
        <dbReference type="EMBL" id="AEE51526.1"/>
    </source>
</evidence>
<evidence type="ECO:0000256" key="1">
    <source>
        <dbReference type="ARBA" id="ARBA00023015"/>
    </source>
</evidence>
<accession>F4KZV6</accession>
<feature type="transmembrane region" description="Helical" evidence="4">
    <location>
        <begin position="39"/>
        <end position="59"/>
    </location>
</feature>
<dbReference type="OrthoDB" id="6283866at2"/>
<dbReference type="Proteomes" id="UP000008461">
    <property type="component" value="Chromosome"/>
</dbReference>
<reference evidence="6 7" key="1">
    <citation type="journal article" date="2011" name="Stand. Genomic Sci.">
        <title>Complete genome sequence of Haliscomenobacter hydrossis type strain (O).</title>
        <authorList>
            <consortium name="US DOE Joint Genome Institute (JGI-PGF)"/>
            <person name="Daligault H."/>
            <person name="Lapidus A."/>
            <person name="Zeytun A."/>
            <person name="Nolan M."/>
            <person name="Lucas S."/>
            <person name="Del Rio T.G."/>
            <person name="Tice H."/>
            <person name="Cheng J.F."/>
            <person name="Tapia R."/>
            <person name="Han C."/>
            <person name="Goodwin L."/>
            <person name="Pitluck S."/>
            <person name="Liolios K."/>
            <person name="Pagani I."/>
            <person name="Ivanova N."/>
            <person name="Huntemann M."/>
            <person name="Mavromatis K."/>
            <person name="Mikhailova N."/>
            <person name="Pati A."/>
            <person name="Chen A."/>
            <person name="Palaniappan K."/>
            <person name="Land M."/>
            <person name="Hauser L."/>
            <person name="Brambilla E.M."/>
            <person name="Rohde M."/>
            <person name="Verbarg S."/>
            <person name="Goker M."/>
            <person name="Bristow J."/>
            <person name="Eisen J.A."/>
            <person name="Markowitz V."/>
            <person name="Hugenholtz P."/>
            <person name="Kyrpides N.C."/>
            <person name="Klenk H.P."/>
            <person name="Woyke T."/>
        </authorList>
    </citation>
    <scope>NUCLEOTIDE SEQUENCE [LARGE SCALE GENOMIC DNA]</scope>
    <source>
        <strain evidence="7">ATCC 27775 / DSM 1100 / LMG 10767 / O</strain>
    </source>
</reference>
<feature type="transmembrane region" description="Helical" evidence="4">
    <location>
        <begin position="220"/>
        <end position="239"/>
    </location>
</feature>
<dbReference type="Pfam" id="PF12833">
    <property type="entry name" value="HTH_18"/>
    <property type="match status" value="1"/>
</dbReference>
<dbReference type="PANTHER" id="PTHR43280:SF29">
    <property type="entry name" value="ARAC-FAMILY TRANSCRIPTIONAL REGULATOR"/>
    <property type="match status" value="1"/>
</dbReference>
<feature type="transmembrane region" description="Helical" evidence="4">
    <location>
        <begin position="185"/>
        <end position="208"/>
    </location>
</feature>
<dbReference type="InterPro" id="IPR020449">
    <property type="entry name" value="Tscrpt_reg_AraC-type_HTH"/>
</dbReference>
<dbReference type="AlphaFoldDB" id="F4KZV6"/>
<keyword evidence="4" id="KW-1133">Transmembrane helix</keyword>
<keyword evidence="2" id="KW-0238">DNA-binding</keyword>
<keyword evidence="1" id="KW-0805">Transcription regulation</keyword>
<dbReference type="HOGENOM" id="CLU_041408_3_0_10"/>
<gene>
    <name evidence="6" type="ordered locus">Halhy_3674</name>
</gene>
<feature type="transmembrane region" description="Helical" evidence="4">
    <location>
        <begin position="6"/>
        <end position="27"/>
    </location>
</feature>
<protein>
    <submittedName>
        <fullName evidence="6">Helix-turn-helix domain-containing protein AraC type</fullName>
    </submittedName>
</protein>
<dbReference type="Gene3D" id="1.10.10.60">
    <property type="entry name" value="Homeodomain-like"/>
    <property type="match status" value="2"/>
</dbReference>
<dbReference type="GO" id="GO:0043565">
    <property type="term" value="F:sequence-specific DNA binding"/>
    <property type="evidence" value="ECO:0007669"/>
    <property type="project" value="InterPro"/>
</dbReference>
<keyword evidence="4" id="KW-0812">Transmembrane</keyword>
<evidence type="ECO:0000313" key="7">
    <source>
        <dbReference type="Proteomes" id="UP000008461"/>
    </source>
</evidence>
<keyword evidence="4" id="KW-0472">Membrane</keyword>
<dbReference type="SMART" id="SM00342">
    <property type="entry name" value="HTH_ARAC"/>
    <property type="match status" value="1"/>
</dbReference>
<keyword evidence="7" id="KW-1185">Reference proteome</keyword>
<dbReference type="STRING" id="760192.Halhy_3674"/>
<dbReference type="InterPro" id="IPR009057">
    <property type="entry name" value="Homeodomain-like_sf"/>
</dbReference>
<dbReference type="EMBL" id="CP002691">
    <property type="protein sequence ID" value="AEE51526.1"/>
    <property type="molecule type" value="Genomic_DNA"/>
</dbReference>
<dbReference type="PROSITE" id="PS01124">
    <property type="entry name" value="HTH_ARAC_FAMILY_2"/>
    <property type="match status" value="1"/>
</dbReference>
<proteinExistence type="predicted"/>
<dbReference type="KEGG" id="hhy:Halhy_3674"/>
<dbReference type="PANTHER" id="PTHR43280">
    <property type="entry name" value="ARAC-FAMILY TRANSCRIPTIONAL REGULATOR"/>
    <property type="match status" value="1"/>
</dbReference>
<reference key="2">
    <citation type="submission" date="2011-04" db="EMBL/GenBank/DDBJ databases">
        <title>Complete sequence of chromosome of Haliscomenobacter hydrossis DSM 1100.</title>
        <authorList>
            <consortium name="US DOE Joint Genome Institute (JGI-PGF)"/>
            <person name="Lucas S."/>
            <person name="Han J."/>
            <person name="Lapidus A."/>
            <person name="Bruce D."/>
            <person name="Goodwin L."/>
            <person name="Pitluck S."/>
            <person name="Peters L."/>
            <person name="Kyrpides N."/>
            <person name="Mavromatis K."/>
            <person name="Ivanova N."/>
            <person name="Ovchinnikova G."/>
            <person name="Pagani I."/>
            <person name="Daligault H."/>
            <person name="Detter J.C."/>
            <person name="Han C."/>
            <person name="Land M."/>
            <person name="Hauser L."/>
            <person name="Markowitz V."/>
            <person name="Cheng J.-F."/>
            <person name="Hugenholtz P."/>
            <person name="Woyke T."/>
            <person name="Wu D."/>
            <person name="Verbarg S."/>
            <person name="Frueling A."/>
            <person name="Brambilla E."/>
            <person name="Klenk H.-P."/>
            <person name="Eisen J.A."/>
        </authorList>
    </citation>
    <scope>NUCLEOTIDE SEQUENCE</scope>
    <source>
        <strain>DSM 1100</strain>
    </source>
</reference>
<dbReference type="eggNOG" id="COG2207">
    <property type="taxonomic scope" value="Bacteria"/>
</dbReference>
<dbReference type="RefSeq" id="WP_013766065.1">
    <property type="nucleotide sequence ID" value="NC_015510.1"/>
</dbReference>
<feature type="transmembrane region" description="Helical" evidence="4">
    <location>
        <begin position="146"/>
        <end position="164"/>
    </location>
</feature>
<feature type="domain" description="HTH araC/xylS-type" evidence="5">
    <location>
        <begin position="280"/>
        <end position="384"/>
    </location>
</feature>
<sequence length="386" mass="45235">MQFDFSAKSGLLLIFFVHGLVFCFLLLKKGWQHQDKASLWLSLFVFLCAMYIAPFMLGYAGWYSQEFSRNIMFYVPFQQLLLIGPVIYFYTQSLLNKSFKISKKDLWHFLPALAYFGYTLVVFVTDQLILHRYYFYADGRDMDLDLWYQVAGLVSMLVYLYLSLRYYAVYKKIAFEVVSFADSILFIWIQRYLLALVLISLLRVLFFILNPEWDEFGSKFWYYLCFSILFYYITISGYANSVQSVIPLEAALSYQETPLHVLEKGNKGPAELVNLSEWKHKIVQIMQSDRLFENPNLTLTDVAEKLRTPPKQVSQIVNQGFQLNFNDFVNQYRTEAILEKFQHGEHHQKTLLALALECGFNSKSTFNRAFKKSTGLSPQDYLKNQA</sequence>
<evidence type="ECO:0000256" key="2">
    <source>
        <dbReference type="ARBA" id="ARBA00023125"/>
    </source>
</evidence>
<organism evidence="6 7">
    <name type="scientific">Haliscomenobacter hydrossis (strain ATCC 27775 / DSM 1100 / LMG 10767 / O)</name>
    <dbReference type="NCBI Taxonomy" id="760192"/>
    <lineage>
        <taxon>Bacteria</taxon>
        <taxon>Pseudomonadati</taxon>
        <taxon>Bacteroidota</taxon>
        <taxon>Saprospiria</taxon>
        <taxon>Saprospirales</taxon>
        <taxon>Haliscomenobacteraceae</taxon>
        <taxon>Haliscomenobacter</taxon>
    </lineage>
</organism>
<name>F4KZV6_HALH1</name>
<dbReference type="GO" id="GO:0003700">
    <property type="term" value="F:DNA-binding transcription factor activity"/>
    <property type="evidence" value="ECO:0007669"/>
    <property type="project" value="InterPro"/>
</dbReference>
<feature type="transmembrane region" description="Helical" evidence="4">
    <location>
        <begin position="112"/>
        <end position="134"/>
    </location>
</feature>
<evidence type="ECO:0000256" key="4">
    <source>
        <dbReference type="SAM" id="Phobius"/>
    </source>
</evidence>
<dbReference type="PRINTS" id="PR00032">
    <property type="entry name" value="HTHARAC"/>
</dbReference>
<feature type="transmembrane region" description="Helical" evidence="4">
    <location>
        <begin position="71"/>
        <end position="91"/>
    </location>
</feature>
<evidence type="ECO:0000256" key="3">
    <source>
        <dbReference type="ARBA" id="ARBA00023163"/>
    </source>
</evidence>
<dbReference type="InterPro" id="IPR018060">
    <property type="entry name" value="HTH_AraC"/>
</dbReference>
<keyword evidence="3" id="KW-0804">Transcription</keyword>
<dbReference type="SUPFAM" id="SSF46689">
    <property type="entry name" value="Homeodomain-like"/>
    <property type="match status" value="1"/>
</dbReference>
<evidence type="ECO:0000259" key="5">
    <source>
        <dbReference type="PROSITE" id="PS01124"/>
    </source>
</evidence>